<dbReference type="InterPro" id="IPR000095">
    <property type="entry name" value="CRIB_dom"/>
</dbReference>
<dbReference type="InterPro" id="IPR051931">
    <property type="entry name" value="PAK3-like"/>
</dbReference>
<dbReference type="Pfam" id="PF00786">
    <property type="entry name" value="PBD"/>
    <property type="match status" value="2"/>
</dbReference>
<keyword evidence="10" id="KW-1185">Reference proteome</keyword>
<feature type="domain" description="CRIB" evidence="8">
    <location>
        <begin position="98"/>
        <end position="111"/>
    </location>
</feature>
<proteinExistence type="inferred from homology"/>
<feature type="compositionally biased region" description="Polar residues" evidence="6">
    <location>
        <begin position="70"/>
        <end position="89"/>
    </location>
</feature>
<dbReference type="GO" id="GO:0005524">
    <property type="term" value="F:ATP binding"/>
    <property type="evidence" value="ECO:0007669"/>
    <property type="project" value="UniProtKB-KW"/>
</dbReference>
<name>A0A433PFI2_9FUNG</name>
<accession>A0A433PFI2</accession>
<evidence type="ECO:0000313" key="9">
    <source>
        <dbReference type="EMBL" id="RUS16301.1"/>
    </source>
</evidence>
<organism evidence="9 10">
    <name type="scientific">Jimgerdemannia flammicorona</name>
    <dbReference type="NCBI Taxonomy" id="994334"/>
    <lineage>
        <taxon>Eukaryota</taxon>
        <taxon>Fungi</taxon>
        <taxon>Fungi incertae sedis</taxon>
        <taxon>Mucoromycota</taxon>
        <taxon>Mucoromycotina</taxon>
        <taxon>Endogonomycetes</taxon>
        <taxon>Endogonales</taxon>
        <taxon>Endogonaceae</taxon>
        <taxon>Jimgerdemannia</taxon>
    </lineage>
</organism>
<dbReference type="AlphaFoldDB" id="A0A433PFI2"/>
<feature type="non-terminal residue" evidence="9">
    <location>
        <position position="1"/>
    </location>
</feature>
<dbReference type="PANTHER" id="PTHR45832:SF22">
    <property type="entry name" value="SERINE_THREONINE-PROTEIN KINASE SAMKA-RELATED"/>
    <property type="match status" value="1"/>
</dbReference>
<evidence type="ECO:0000259" key="7">
    <source>
        <dbReference type="PROSITE" id="PS50011"/>
    </source>
</evidence>
<evidence type="ECO:0000256" key="4">
    <source>
        <dbReference type="ARBA" id="ARBA00047899"/>
    </source>
</evidence>
<reference evidence="9 10" key="1">
    <citation type="journal article" date="2018" name="New Phytol.">
        <title>Phylogenomics of Endogonaceae and evolution of mycorrhizas within Mucoromycota.</title>
        <authorList>
            <person name="Chang Y."/>
            <person name="Desiro A."/>
            <person name="Na H."/>
            <person name="Sandor L."/>
            <person name="Lipzen A."/>
            <person name="Clum A."/>
            <person name="Barry K."/>
            <person name="Grigoriev I.V."/>
            <person name="Martin F.M."/>
            <person name="Stajich J.E."/>
            <person name="Smith M.E."/>
            <person name="Bonito G."/>
            <person name="Spatafora J.W."/>
        </authorList>
    </citation>
    <scope>NUCLEOTIDE SEQUENCE [LARGE SCALE GENOMIC DNA]</scope>
    <source>
        <strain evidence="9 10">AD002</strain>
    </source>
</reference>
<feature type="region of interest" description="Disordered" evidence="6">
    <location>
        <begin position="1"/>
        <end position="92"/>
    </location>
</feature>
<evidence type="ECO:0000313" key="10">
    <source>
        <dbReference type="Proteomes" id="UP000274822"/>
    </source>
</evidence>
<dbReference type="InterPro" id="IPR036936">
    <property type="entry name" value="CRIB_dom_sf"/>
</dbReference>
<comment type="caution">
    <text evidence="9">The sequence shown here is derived from an EMBL/GenBank/DDBJ whole genome shotgun (WGS) entry which is preliminary data.</text>
</comment>
<comment type="catalytic activity">
    <reaction evidence="5">
        <text>L-seryl-[protein] + ATP = O-phospho-L-seryl-[protein] + ADP + H(+)</text>
        <dbReference type="Rhea" id="RHEA:17989"/>
        <dbReference type="Rhea" id="RHEA-COMP:9863"/>
        <dbReference type="Rhea" id="RHEA-COMP:11604"/>
        <dbReference type="ChEBI" id="CHEBI:15378"/>
        <dbReference type="ChEBI" id="CHEBI:29999"/>
        <dbReference type="ChEBI" id="CHEBI:30616"/>
        <dbReference type="ChEBI" id="CHEBI:83421"/>
        <dbReference type="ChEBI" id="CHEBI:456216"/>
        <dbReference type="EC" id="2.7.11.1"/>
    </reaction>
</comment>
<feature type="domain" description="Protein kinase" evidence="7">
    <location>
        <begin position="461"/>
        <end position="581"/>
    </location>
</feature>
<dbReference type="InterPro" id="IPR000719">
    <property type="entry name" value="Prot_kinase_dom"/>
</dbReference>
<dbReference type="PANTHER" id="PTHR45832">
    <property type="entry name" value="SERINE/THREONINE-PROTEIN KINASE SAMKA-RELATED-RELATED"/>
    <property type="match status" value="1"/>
</dbReference>
<comment type="similarity">
    <text evidence="1">Belongs to the protein kinase superfamily. STE Ser/Thr protein kinase family. STE20 subfamily.</text>
</comment>
<evidence type="ECO:0000256" key="2">
    <source>
        <dbReference type="ARBA" id="ARBA00022741"/>
    </source>
</evidence>
<dbReference type="PROSITE" id="PS50108">
    <property type="entry name" value="CRIB"/>
    <property type="match status" value="2"/>
</dbReference>
<evidence type="ECO:0000256" key="3">
    <source>
        <dbReference type="ARBA" id="ARBA00022840"/>
    </source>
</evidence>
<dbReference type="Proteomes" id="UP000274822">
    <property type="component" value="Unassembled WGS sequence"/>
</dbReference>
<feature type="domain" description="CRIB" evidence="8">
    <location>
        <begin position="180"/>
        <end position="193"/>
    </location>
</feature>
<protein>
    <recommendedName>
        <fullName evidence="11">Non-specific serine/threonine protein kinase</fullName>
    </recommendedName>
</protein>
<comment type="catalytic activity">
    <reaction evidence="4">
        <text>L-threonyl-[protein] + ATP = O-phospho-L-threonyl-[protein] + ADP + H(+)</text>
        <dbReference type="Rhea" id="RHEA:46608"/>
        <dbReference type="Rhea" id="RHEA-COMP:11060"/>
        <dbReference type="Rhea" id="RHEA-COMP:11605"/>
        <dbReference type="ChEBI" id="CHEBI:15378"/>
        <dbReference type="ChEBI" id="CHEBI:30013"/>
        <dbReference type="ChEBI" id="CHEBI:30616"/>
        <dbReference type="ChEBI" id="CHEBI:61977"/>
        <dbReference type="ChEBI" id="CHEBI:456216"/>
        <dbReference type="EC" id="2.7.11.1"/>
    </reaction>
</comment>
<feature type="compositionally biased region" description="Polar residues" evidence="6">
    <location>
        <begin position="273"/>
        <end position="308"/>
    </location>
</feature>
<feature type="region of interest" description="Disordered" evidence="6">
    <location>
        <begin position="252"/>
        <end position="358"/>
    </location>
</feature>
<dbReference type="Gene3D" id="3.30.200.20">
    <property type="entry name" value="Phosphorylase Kinase, domain 1"/>
    <property type="match status" value="1"/>
</dbReference>
<evidence type="ECO:0000259" key="8">
    <source>
        <dbReference type="PROSITE" id="PS50108"/>
    </source>
</evidence>
<dbReference type="GO" id="GO:0004674">
    <property type="term" value="F:protein serine/threonine kinase activity"/>
    <property type="evidence" value="ECO:0007669"/>
    <property type="project" value="UniProtKB-EC"/>
</dbReference>
<evidence type="ECO:0000256" key="1">
    <source>
        <dbReference type="ARBA" id="ARBA00008874"/>
    </source>
</evidence>
<dbReference type="GO" id="GO:0106310">
    <property type="term" value="F:protein serine kinase activity"/>
    <property type="evidence" value="ECO:0007669"/>
    <property type="project" value="RHEA"/>
</dbReference>
<dbReference type="InterPro" id="IPR011009">
    <property type="entry name" value="Kinase-like_dom_sf"/>
</dbReference>
<dbReference type="Pfam" id="PF00069">
    <property type="entry name" value="Pkinase"/>
    <property type="match status" value="1"/>
</dbReference>
<feature type="compositionally biased region" description="Polar residues" evidence="6">
    <location>
        <begin position="341"/>
        <end position="354"/>
    </location>
</feature>
<dbReference type="PROSITE" id="PS50011">
    <property type="entry name" value="PROTEIN_KINASE_DOM"/>
    <property type="match status" value="1"/>
</dbReference>
<gene>
    <name evidence="9" type="ORF">BC938DRAFT_476625</name>
</gene>
<feature type="non-terminal residue" evidence="9">
    <location>
        <position position="581"/>
    </location>
</feature>
<feature type="compositionally biased region" description="Polar residues" evidence="6">
    <location>
        <begin position="1"/>
        <end position="10"/>
    </location>
</feature>
<dbReference type="Gene3D" id="3.90.810.10">
    <property type="entry name" value="CRIB domain"/>
    <property type="match status" value="2"/>
</dbReference>
<sequence length="581" mass="64011">SGAQSSQSSDPGDYWERERRAQYIANTHDGRPSTGSLHPSYRGGPPSGKSLRKKESSSTLSSHHRVYYHSNGSTSSMASKTSRGSNWKPQQGERALDIGKPTEFEHGIHVEYNRDNGKFMGLPDVWQDTVPSDDILNTKYINPHLVPTPVTSRSYHSTISLLYYKCSPYVTSPKINGKSIGQPYNVKHHVHVDIDESGVGFRGLPPEWAAILEASGISEDIVLQHPQAIRKIMQLRMPEALQQHQQVPIHPTSIAPTQTFPNQRDPPPYQPPATGQISLPNTPGSADTVCANSTTSVNNVTAAPNTSPAKERRHMNPRTSSLPMGFAPPTRRRSSKPGLITKQQSTSSVGTTAPSKLGLVSNITDEPAEINEESQGGKPKDIFIQPRPPADGIPRIAEPDPSVALESINLGMPEHHFCWRDHFQSMTVYMWEYGEKTGEFNISLHPINHDLVEIGNPSALYIDLVQIAEGESGPMYAAKQVSTNRTVAIKVIPSTATAKMAKIRNELNIMKYSRHPNVVEYITSHLTENELWVGIAERVGYSRTVAIRYNGNGDRTLRCAWGLQHLGAGAGRVHSARDHHT</sequence>
<evidence type="ECO:0000256" key="5">
    <source>
        <dbReference type="ARBA" id="ARBA00048679"/>
    </source>
</evidence>
<keyword evidence="3" id="KW-0067">ATP-binding</keyword>
<dbReference type="SMART" id="SM00285">
    <property type="entry name" value="PBD"/>
    <property type="match status" value="2"/>
</dbReference>
<evidence type="ECO:0000256" key="6">
    <source>
        <dbReference type="SAM" id="MobiDB-lite"/>
    </source>
</evidence>
<dbReference type="EMBL" id="RBNJ01024426">
    <property type="protein sequence ID" value="RUS16301.1"/>
    <property type="molecule type" value="Genomic_DNA"/>
</dbReference>
<evidence type="ECO:0008006" key="11">
    <source>
        <dbReference type="Google" id="ProtNLM"/>
    </source>
</evidence>
<keyword evidence="2" id="KW-0547">Nucleotide-binding</keyword>
<dbReference type="SUPFAM" id="SSF56112">
    <property type="entry name" value="Protein kinase-like (PK-like)"/>
    <property type="match status" value="1"/>
</dbReference>